<dbReference type="AlphaFoldDB" id="A0AA86T358"/>
<dbReference type="RefSeq" id="WP_289267859.1">
    <property type="nucleotide sequence ID" value="NZ_OX365700.1"/>
</dbReference>
<accession>A0AA86T358</accession>
<dbReference type="KEGG" id="nti:DNFV4_01322"/>
<dbReference type="EMBL" id="OX365700">
    <property type="protein sequence ID" value="CAI4030890.1"/>
    <property type="molecule type" value="Genomic_DNA"/>
</dbReference>
<organism evidence="1 2">
    <name type="scientific">Nitrospira tepida</name>
    <dbReference type="NCBI Taxonomy" id="2973512"/>
    <lineage>
        <taxon>Bacteria</taxon>
        <taxon>Pseudomonadati</taxon>
        <taxon>Nitrospirota</taxon>
        <taxon>Nitrospiria</taxon>
        <taxon>Nitrospirales</taxon>
        <taxon>Nitrospiraceae</taxon>
        <taxon>Nitrospira</taxon>
    </lineage>
</organism>
<keyword evidence="2" id="KW-1185">Reference proteome</keyword>
<dbReference type="Proteomes" id="UP001179121">
    <property type="component" value="Chromosome"/>
</dbReference>
<evidence type="ECO:0000313" key="2">
    <source>
        <dbReference type="Proteomes" id="UP001179121"/>
    </source>
</evidence>
<proteinExistence type="predicted"/>
<reference evidence="1" key="1">
    <citation type="submission" date="2022-10" db="EMBL/GenBank/DDBJ databases">
        <authorList>
            <person name="Koch H."/>
        </authorList>
    </citation>
    <scope>NUCLEOTIDE SEQUENCE</scope>
    <source>
        <strain evidence="1">DNF</strain>
    </source>
</reference>
<gene>
    <name evidence="1" type="ORF">DNFV4_01322</name>
</gene>
<protein>
    <submittedName>
        <fullName evidence="1">Uncharacterized protein</fullName>
    </submittedName>
</protein>
<name>A0AA86T358_9BACT</name>
<evidence type="ECO:0000313" key="1">
    <source>
        <dbReference type="EMBL" id="CAI4030890.1"/>
    </source>
</evidence>
<sequence>MIQRAVRDSSHIDHGEDIRCNCGQLVARWVNGSIEVKCKRCRRLVRIAVPRGRASPATAS</sequence>